<dbReference type="Proteomes" id="UP000320421">
    <property type="component" value="Chromosome"/>
</dbReference>
<dbReference type="AlphaFoldDB" id="A0A517PKV0"/>
<evidence type="ECO:0000313" key="1">
    <source>
        <dbReference type="EMBL" id="QDT20003.1"/>
    </source>
</evidence>
<organism evidence="1 2">
    <name type="scientific">Gimesia chilikensis</name>
    <dbReference type="NCBI Taxonomy" id="2605989"/>
    <lineage>
        <taxon>Bacteria</taxon>
        <taxon>Pseudomonadati</taxon>
        <taxon>Planctomycetota</taxon>
        <taxon>Planctomycetia</taxon>
        <taxon>Planctomycetales</taxon>
        <taxon>Planctomycetaceae</taxon>
        <taxon>Gimesia</taxon>
    </lineage>
</organism>
<accession>A0A517PKV0</accession>
<gene>
    <name evidence="1" type="ORF">HG66A1_17760</name>
</gene>
<proteinExistence type="predicted"/>
<dbReference type="EMBL" id="CP036266">
    <property type="protein sequence ID" value="QDT20003.1"/>
    <property type="molecule type" value="Genomic_DNA"/>
</dbReference>
<protein>
    <submittedName>
        <fullName evidence="1">Uncharacterized protein</fullName>
    </submittedName>
</protein>
<sequence length="129" mass="15276">MSVRARIRKKEWRRFSHVYGAGEFQAGRLRIESVHQIPDQIETGDEFDFWIHNGTDLLLITLESQPEARIHYLRSQWRDHLYIRVQFDFHCLSEPELIKIVQWINDLGIPDRGRIRKSRSITVPPVSGV</sequence>
<reference evidence="1 2" key="1">
    <citation type="submission" date="2019-02" db="EMBL/GenBank/DDBJ databases">
        <title>Deep-cultivation of Planctomycetes and their phenomic and genomic characterization uncovers novel biology.</title>
        <authorList>
            <person name="Wiegand S."/>
            <person name="Jogler M."/>
            <person name="Boedeker C."/>
            <person name="Pinto D."/>
            <person name="Vollmers J."/>
            <person name="Rivas-Marin E."/>
            <person name="Kohn T."/>
            <person name="Peeters S.H."/>
            <person name="Heuer A."/>
            <person name="Rast P."/>
            <person name="Oberbeckmann S."/>
            <person name="Bunk B."/>
            <person name="Jeske O."/>
            <person name="Meyerdierks A."/>
            <person name="Storesund J.E."/>
            <person name="Kallscheuer N."/>
            <person name="Luecker S."/>
            <person name="Lage O.M."/>
            <person name="Pohl T."/>
            <person name="Merkel B.J."/>
            <person name="Hornburger P."/>
            <person name="Mueller R.-W."/>
            <person name="Bruemmer F."/>
            <person name="Labrenz M."/>
            <person name="Spormann A.M."/>
            <person name="Op den Camp H."/>
            <person name="Overmann J."/>
            <person name="Amann R."/>
            <person name="Jetten M.S.M."/>
            <person name="Mascher T."/>
            <person name="Medema M.H."/>
            <person name="Devos D.P."/>
            <person name="Kaster A.-K."/>
            <person name="Ovreas L."/>
            <person name="Rohde M."/>
            <person name="Galperin M.Y."/>
            <person name="Jogler C."/>
        </authorList>
    </citation>
    <scope>NUCLEOTIDE SEQUENCE [LARGE SCALE GENOMIC DNA]</scope>
    <source>
        <strain evidence="1 2">HG66A1</strain>
    </source>
</reference>
<name>A0A517PKV0_9PLAN</name>
<evidence type="ECO:0000313" key="2">
    <source>
        <dbReference type="Proteomes" id="UP000320421"/>
    </source>
</evidence>
<dbReference type="RefSeq" id="WP_145182184.1">
    <property type="nucleotide sequence ID" value="NZ_CP036266.1"/>
</dbReference>
<keyword evidence="2" id="KW-1185">Reference proteome</keyword>